<gene>
    <name evidence="1" type="ORF">NCTC4824_01653</name>
</gene>
<sequence>MEISYNNVNVSKLIETFTSFERNTNTYISREEGVE</sequence>
<evidence type="ECO:0000313" key="2">
    <source>
        <dbReference type="Proteomes" id="UP000249134"/>
    </source>
</evidence>
<protein>
    <submittedName>
        <fullName evidence="1">Uncharacterized protein</fullName>
    </submittedName>
</protein>
<dbReference type="Proteomes" id="UP000249134">
    <property type="component" value="Chromosome 1"/>
</dbReference>
<organism evidence="1 2">
    <name type="scientific">Lederbergia lenta</name>
    <name type="common">Bacillus lentus</name>
    <dbReference type="NCBI Taxonomy" id="1467"/>
    <lineage>
        <taxon>Bacteria</taxon>
        <taxon>Bacillati</taxon>
        <taxon>Bacillota</taxon>
        <taxon>Bacilli</taxon>
        <taxon>Bacillales</taxon>
        <taxon>Bacillaceae</taxon>
        <taxon>Lederbergia</taxon>
    </lineage>
</organism>
<dbReference type="EMBL" id="LS483476">
    <property type="protein sequence ID" value="SQI55899.1"/>
    <property type="molecule type" value="Genomic_DNA"/>
</dbReference>
<name>A0A2X4VZQ3_LEDLE</name>
<dbReference type="KEGG" id="blen:NCTC4824_01653"/>
<reference evidence="1 2" key="1">
    <citation type="submission" date="2018-06" db="EMBL/GenBank/DDBJ databases">
        <authorList>
            <consortium name="Pathogen Informatics"/>
            <person name="Doyle S."/>
        </authorList>
    </citation>
    <scope>NUCLEOTIDE SEQUENCE [LARGE SCALE GENOMIC DNA]</scope>
    <source>
        <strain evidence="1 2">NCTC4824</strain>
    </source>
</reference>
<accession>A0A2X4VZQ3</accession>
<dbReference type="AlphaFoldDB" id="A0A2X4VZQ3"/>
<keyword evidence="2" id="KW-1185">Reference proteome</keyword>
<dbReference type="STRING" id="1348624.GCA_001591545_00733"/>
<proteinExistence type="predicted"/>
<evidence type="ECO:0000313" key="1">
    <source>
        <dbReference type="EMBL" id="SQI55899.1"/>
    </source>
</evidence>